<evidence type="ECO:0000256" key="5">
    <source>
        <dbReference type="ARBA" id="ARBA00022801"/>
    </source>
</evidence>
<evidence type="ECO:0000259" key="14">
    <source>
        <dbReference type="PROSITE" id="PS51193"/>
    </source>
</evidence>
<comment type="similarity">
    <text evidence="13">Belongs to the helicase family. DinG subfamily.</text>
</comment>
<evidence type="ECO:0000256" key="2">
    <source>
        <dbReference type="ARBA" id="ARBA00022723"/>
    </source>
</evidence>
<dbReference type="RefSeq" id="WP_227064244.1">
    <property type="nucleotide sequence ID" value="NZ_JAJEPV010000011.1"/>
</dbReference>
<dbReference type="GO" id="GO:0016818">
    <property type="term" value="F:hydrolase activity, acting on acid anhydrides, in phosphorus-containing anhydrides"/>
    <property type="evidence" value="ECO:0007669"/>
    <property type="project" value="InterPro"/>
</dbReference>
<dbReference type="AlphaFoldDB" id="A0AAE2ZZ10"/>
<comment type="caution">
    <text evidence="15">The sequence shown here is derived from an EMBL/GenBank/DDBJ whole genome shotgun (WGS) entry which is preliminary data.</text>
</comment>
<protein>
    <submittedName>
        <fullName evidence="15">ATP-dependent DNA helicase</fullName>
    </submittedName>
</protein>
<evidence type="ECO:0000256" key="13">
    <source>
        <dbReference type="ARBA" id="ARBA00038058"/>
    </source>
</evidence>
<evidence type="ECO:0000256" key="7">
    <source>
        <dbReference type="ARBA" id="ARBA00022840"/>
    </source>
</evidence>
<dbReference type="Pfam" id="PF06733">
    <property type="entry name" value="DEAD_2"/>
    <property type="match status" value="1"/>
</dbReference>
<dbReference type="InterPro" id="IPR027417">
    <property type="entry name" value="P-loop_NTPase"/>
</dbReference>
<keyword evidence="9" id="KW-0411">Iron-sulfur</keyword>
<accession>A0AAE2ZZ10</accession>
<evidence type="ECO:0000256" key="8">
    <source>
        <dbReference type="ARBA" id="ARBA00023004"/>
    </source>
</evidence>
<evidence type="ECO:0000256" key="6">
    <source>
        <dbReference type="ARBA" id="ARBA00022806"/>
    </source>
</evidence>
<keyword evidence="1" id="KW-0004">4Fe-4S</keyword>
<dbReference type="GO" id="GO:0005524">
    <property type="term" value="F:ATP binding"/>
    <property type="evidence" value="ECO:0007669"/>
    <property type="project" value="UniProtKB-KW"/>
</dbReference>
<dbReference type="InterPro" id="IPR011604">
    <property type="entry name" value="PDDEXK-like_dom_sf"/>
</dbReference>
<evidence type="ECO:0000256" key="12">
    <source>
        <dbReference type="ARBA" id="ARBA00023235"/>
    </source>
</evidence>
<dbReference type="PANTHER" id="PTHR11472">
    <property type="entry name" value="DNA REPAIR DEAD HELICASE RAD3/XP-D SUBFAMILY MEMBER"/>
    <property type="match status" value="1"/>
</dbReference>
<keyword evidence="3" id="KW-0547">Nucleotide-binding</keyword>
<dbReference type="InterPro" id="IPR010614">
    <property type="entry name" value="RAD3-like_helicase_DEAD"/>
</dbReference>
<dbReference type="GO" id="GO:0051539">
    <property type="term" value="F:4 iron, 4 sulfur cluster binding"/>
    <property type="evidence" value="ECO:0007669"/>
    <property type="project" value="UniProtKB-KW"/>
</dbReference>
<dbReference type="Gene3D" id="3.90.320.10">
    <property type="match status" value="1"/>
</dbReference>
<feature type="domain" description="Helicase ATP-binding" evidence="14">
    <location>
        <begin position="181"/>
        <end position="426"/>
    </location>
</feature>
<keyword evidence="2" id="KW-0479">Metal-binding</keyword>
<keyword evidence="10" id="KW-0238">DNA-binding</keyword>
<evidence type="ECO:0000313" key="15">
    <source>
        <dbReference type="EMBL" id="MCC2119179.1"/>
    </source>
</evidence>
<dbReference type="Proteomes" id="UP001197795">
    <property type="component" value="Unassembled WGS sequence"/>
</dbReference>
<dbReference type="PROSITE" id="PS51193">
    <property type="entry name" value="HELICASE_ATP_BIND_2"/>
    <property type="match status" value="1"/>
</dbReference>
<keyword evidence="12" id="KW-0413">Isomerase</keyword>
<dbReference type="GO" id="GO:0003677">
    <property type="term" value="F:DNA binding"/>
    <property type="evidence" value="ECO:0007669"/>
    <property type="project" value="UniProtKB-KW"/>
</dbReference>
<dbReference type="InterPro" id="IPR006555">
    <property type="entry name" value="ATP-dep_Helicase_C"/>
</dbReference>
<sequence length="873" mass="102458">MAGEVRISVRNLVEFILRSGDIDDRRQGSPENAMQEGSRIHRMIQRRMGAEYQAEVALKYTHPTEDYVIIVEGRADGIIEQNGETTIDEIKGTYKDLSKLKAPLPLHIAQAKCYAYMYSLQKELPYIRVRLTYCNIETEDIRYFYEDYEFVRLEAWFQQLISDYRKWADYTWQWRELRQQSIAELQFPFDYRDGQKELVSYVYQTIYHKRKLFIEAPTGVGKTISTIFPTVKAMGKDMGDKLFYLTAKTITRTVAEDTFSLLRQKGLRFKSIILTAKEKICFQGHTECNPEQCPYAKGHFDRVNEAIYDLLTHEESFTRSKIEEYALKHQVCPFEFGLDLSLFADGIIGDYNYLFDPHVYLKRFFGDGSQGNYVFLIDEAHNLLERGREMYSAPLRKEDLLELKREIKQTITSEMEEAAQKKRDKDGISGQMTLEMTGMSKQLPQEITLEETDGTDSLYVRGHKGKKSDGKSTFVREGYAERISQLLEKCNAQLLSMKRDCDGYRLVDDIDMLVQPLTRLHAVISDYLEEQEKVSLEVRENLLDFYFKLSHFLDIYERQDENYVKYTRLCEDGSFELKLFCVNPRENLKECMLRGRSTILFSATFLPIQYYKNLLGGEKEDYEVYAHSVFDPEKRTILIAGDVTSKFSRRSQEEYYNIARYIHEVVKNRHGNYMIFFPSYSFMNHIYEIYEQYFMTEEEECLVQQESMNEEEREYFLNRFRGNEECDLQSLIGMEIEEEEEQTLIGFCVLGGIFGEGIDLKRDSLIGVIVVGTGLPQVGCEREILKGYFDEDGENGFDYSYRYPGMNKVLQAAGRVIRTAEDVGIIVLLDDRFQQYSYRRLFPREWEQVQPVTVDTVAKKVERFWDAWLWQKG</sequence>
<proteinExistence type="inferred from homology"/>
<keyword evidence="8" id="KW-0408">Iron</keyword>
<evidence type="ECO:0000256" key="1">
    <source>
        <dbReference type="ARBA" id="ARBA00022485"/>
    </source>
</evidence>
<keyword evidence="11" id="KW-0234">DNA repair</keyword>
<keyword evidence="5" id="KW-0378">Hydrolase</keyword>
<dbReference type="PANTHER" id="PTHR11472:SF34">
    <property type="entry name" value="REGULATOR OF TELOMERE ELONGATION HELICASE 1"/>
    <property type="match status" value="1"/>
</dbReference>
<dbReference type="SMART" id="SM00488">
    <property type="entry name" value="DEXDc2"/>
    <property type="match status" value="1"/>
</dbReference>
<dbReference type="Gene3D" id="3.40.50.300">
    <property type="entry name" value="P-loop containing nucleotide triphosphate hydrolases"/>
    <property type="match status" value="2"/>
</dbReference>
<dbReference type="SMART" id="SM00491">
    <property type="entry name" value="HELICc2"/>
    <property type="match status" value="1"/>
</dbReference>
<gene>
    <name evidence="15" type="ORF">LKD75_06145</name>
</gene>
<dbReference type="Gene3D" id="1.10.275.30">
    <property type="match status" value="1"/>
</dbReference>
<evidence type="ECO:0000256" key="3">
    <source>
        <dbReference type="ARBA" id="ARBA00022741"/>
    </source>
</evidence>
<dbReference type="GO" id="GO:0006281">
    <property type="term" value="P:DNA repair"/>
    <property type="evidence" value="ECO:0007669"/>
    <property type="project" value="UniProtKB-KW"/>
</dbReference>
<dbReference type="InterPro" id="IPR014013">
    <property type="entry name" value="Helic_SF1/SF2_ATP-bd_DinG/Rad3"/>
</dbReference>
<dbReference type="GO" id="GO:0003678">
    <property type="term" value="F:DNA helicase activity"/>
    <property type="evidence" value="ECO:0007669"/>
    <property type="project" value="InterPro"/>
</dbReference>
<name>A0AAE2ZZ10_9FIRM</name>
<keyword evidence="6 15" id="KW-0347">Helicase</keyword>
<evidence type="ECO:0000256" key="10">
    <source>
        <dbReference type="ARBA" id="ARBA00023125"/>
    </source>
</evidence>
<dbReference type="Pfam" id="PF13307">
    <property type="entry name" value="Helicase_C_2"/>
    <property type="match status" value="1"/>
</dbReference>
<dbReference type="SUPFAM" id="SSF52540">
    <property type="entry name" value="P-loop containing nucleoside triphosphate hydrolases"/>
    <property type="match status" value="2"/>
</dbReference>
<keyword evidence="7" id="KW-0067">ATP-binding</keyword>
<dbReference type="EMBL" id="JAJEPV010000011">
    <property type="protein sequence ID" value="MCC2119179.1"/>
    <property type="molecule type" value="Genomic_DNA"/>
</dbReference>
<reference evidence="15 16" key="1">
    <citation type="submission" date="2021-10" db="EMBL/GenBank/DDBJ databases">
        <title>Anaerobic single-cell dispensing facilitates the cultivation of human gut bacteria.</title>
        <authorList>
            <person name="Afrizal A."/>
        </authorList>
    </citation>
    <scope>NUCLEOTIDE SEQUENCE [LARGE SCALE GENOMIC DNA]</scope>
    <source>
        <strain evidence="15 16">CLA-AA-H273</strain>
    </source>
</reference>
<evidence type="ECO:0000256" key="11">
    <source>
        <dbReference type="ARBA" id="ARBA00023204"/>
    </source>
</evidence>
<evidence type="ECO:0000313" key="16">
    <source>
        <dbReference type="Proteomes" id="UP001197795"/>
    </source>
</evidence>
<keyword evidence="16" id="KW-1185">Reference proteome</keyword>
<evidence type="ECO:0000256" key="9">
    <source>
        <dbReference type="ARBA" id="ARBA00023014"/>
    </source>
</evidence>
<dbReference type="InterPro" id="IPR045028">
    <property type="entry name" value="DinG/Rad3-like"/>
</dbReference>
<evidence type="ECO:0000256" key="4">
    <source>
        <dbReference type="ARBA" id="ARBA00022763"/>
    </source>
</evidence>
<dbReference type="GO" id="GO:0046872">
    <property type="term" value="F:metal ion binding"/>
    <property type="evidence" value="ECO:0007669"/>
    <property type="project" value="UniProtKB-KW"/>
</dbReference>
<keyword evidence="4" id="KW-0227">DNA damage</keyword>
<dbReference type="InterPro" id="IPR006554">
    <property type="entry name" value="Helicase-like_DEXD_c2"/>
</dbReference>
<organism evidence="15 16">
    <name type="scientific">Waltera acetigignens</name>
    <dbReference type="NCBI Taxonomy" id="2981769"/>
    <lineage>
        <taxon>Bacteria</taxon>
        <taxon>Bacillati</taxon>
        <taxon>Bacillota</taxon>
        <taxon>Clostridia</taxon>
        <taxon>Lachnospirales</taxon>
        <taxon>Lachnospiraceae</taxon>
        <taxon>Waltera</taxon>
    </lineage>
</organism>